<comment type="caution">
    <text evidence="2">The sequence shown here is derived from an EMBL/GenBank/DDBJ whole genome shotgun (WGS) entry which is preliminary data.</text>
</comment>
<name>A0A8J3WT67_9ACTN</name>
<evidence type="ECO:0000259" key="1">
    <source>
        <dbReference type="Pfam" id="PF12770"/>
    </source>
</evidence>
<dbReference type="Proteomes" id="UP000634476">
    <property type="component" value="Unassembled WGS sequence"/>
</dbReference>
<organism evidence="2 3">
    <name type="scientific">Planobispora takensis</name>
    <dbReference type="NCBI Taxonomy" id="1367882"/>
    <lineage>
        <taxon>Bacteria</taxon>
        <taxon>Bacillati</taxon>
        <taxon>Actinomycetota</taxon>
        <taxon>Actinomycetes</taxon>
        <taxon>Streptosporangiales</taxon>
        <taxon>Streptosporangiaceae</taxon>
        <taxon>Planobispora</taxon>
    </lineage>
</organism>
<feature type="domain" description="CHAT" evidence="1">
    <location>
        <begin position="622"/>
        <end position="868"/>
    </location>
</feature>
<dbReference type="Pfam" id="PF12770">
    <property type="entry name" value="CHAT"/>
    <property type="match status" value="1"/>
</dbReference>
<keyword evidence="3" id="KW-1185">Reference proteome</keyword>
<dbReference type="EMBL" id="BOOK01000020">
    <property type="protein sequence ID" value="GII01000.1"/>
    <property type="molecule type" value="Genomic_DNA"/>
</dbReference>
<dbReference type="PANTHER" id="PTHR10098">
    <property type="entry name" value="RAPSYN-RELATED"/>
    <property type="match status" value="1"/>
</dbReference>
<dbReference type="PANTHER" id="PTHR10098:SF108">
    <property type="entry name" value="TETRATRICOPEPTIDE REPEAT PROTEIN 28"/>
    <property type="match status" value="1"/>
</dbReference>
<protein>
    <submittedName>
        <fullName evidence="2">CHAT domain-containing protein</fullName>
    </submittedName>
</protein>
<dbReference type="Gene3D" id="1.25.40.10">
    <property type="entry name" value="Tetratricopeptide repeat domain"/>
    <property type="match status" value="1"/>
</dbReference>
<dbReference type="InterPro" id="IPR011990">
    <property type="entry name" value="TPR-like_helical_dom_sf"/>
</dbReference>
<accession>A0A8J3WT67</accession>
<dbReference type="RefSeq" id="WP_203875391.1">
    <property type="nucleotide sequence ID" value="NZ_BOOK01000020.1"/>
</dbReference>
<gene>
    <name evidence="2" type="ORF">Pta02_30080</name>
</gene>
<sequence length="876" mass="94000">MDATELLRLAEADPARLASLVTETVSRARAEGDLVLESTAERALGAAMLYLDGPDSAMRHLRAAMRLAERAGSAELAAEARIRLALVMNVRGRPRRAMREIEAAMGDLRGAGRARGEAQRAAIMAQLGHHDEAFAGFRAVMPVLRRDGDRVWLQRVLSNRGVIHGYRNEFGAAEADLREAERLCQLLDLTLSLGFVQQNLGWVNAMRGDVPEALHYLSLAERCFRRLGAPLGELFTDRSQLLLSVGLVSEAGEAAEEAVRLFEREHRQLGLPEARLLLARAAVMQGDDARARLEAQSAEREFARQNRAGWATLAHFVVLRSSVNRGQRSPATLHALERCAAALLDAGWPAAALEARLLVAQDALERGWSDRACVLLGEAARARRRGPALTRARAWHAAALLRLTQGNRRGARSAIRTALRVLDEHRATFGATDLRAHFSEYRVDLAELGLRMAFEEGSAARVLSWAEQGRASHLLIPPARPPDDPRLADALAELRATVRRIQARRAAGQGAGRLLHRQITLEEDIRDYCRQSSVSSLEPTEPVPADRLAQALGDAVLVEFVSLDGRLHAITVVDGRVRLRSLGALSPITDLVERVPFALHRLARRHASPDSRAAAVAMLRHAAAELDAILFGPLAADLADRPLVLVPTGPLQSLAWSVLPSCAGRPLSLSPSATLWHLAGRRRSPEGPVVAAAGPALSGARSEAEAVAGIHSASALVESAATVEAVIKAVDGARLAHLAAHGHLHPTNPLFSSLRFADGPLTVYDLEQLRNSPQIVILAACDSGRSVIRAGDELLGLSASLLARGARNIIASVVPIPDTETATLMITLHEFLATGHSAAEALARAQRQVAAEDTQAMAAASAGFVSMGADCTLSGV</sequence>
<proteinExistence type="predicted"/>
<evidence type="ECO:0000313" key="3">
    <source>
        <dbReference type="Proteomes" id="UP000634476"/>
    </source>
</evidence>
<evidence type="ECO:0000313" key="2">
    <source>
        <dbReference type="EMBL" id="GII01000.1"/>
    </source>
</evidence>
<dbReference type="SUPFAM" id="SSF48452">
    <property type="entry name" value="TPR-like"/>
    <property type="match status" value="2"/>
</dbReference>
<dbReference type="InterPro" id="IPR024983">
    <property type="entry name" value="CHAT_dom"/>
</dbReference>
<reference evidence="2" key="1">
    <citation type="submission" date="2021-01" db="EMBL/GenBank/DDBJ databases">
        <title>Whole genome shotgun sequence of Planobispora takensis NBRC 109077.</title>
        <authorList>
            <person name="Komaki H."/>
            <person name="Tamura T."/>
        </authorList>
    </citation>
    <scope>NUCLEOTIDE SEQUENCE</scope>
    <source>
        <strain evidence="2">NBRC 109077</strain>
    </source>
</reference>
<dbReference type="AlphaFoldDB" id="A0A8J3WT67"/>